<dbReference type="AlphaFoldDB" id="A0A497F0U4"/>
<evidence type="ECO:0000313" key="3">
    <source>
        <dbReference type="Proteomes" id="UP000269499"/>
    </source>
</evidence>
<dbReference type="InterPro" id="IPR015795">
    <property type="entry name" value="Pyrv_Knase_C"/>
</dbReference>
<organism evidence="2 3">
    <name type="scientific">Thermoproteota archaeon</name>
    <dbReference type="NCBI Taxonomy" id="2056631"/>
    <lineage>
        <taxon>Archaea</taxon>
        <taxon>Thermoproteota</taxon>
    </lineage>
</organism>
<dbReference type="PIRSF" id="PIRSF016138">
    <property type="entry name" value="UCP016138"/>
    <property type="match status" value="1"/>
</dbReference>
<dbReference type="Proteomes" id="UP000269499">
    <property type="component" value="Unassembled WGS sequence"/>
</dbReference>
<dbReference type="EMBL" id="QMRA01000074">
    <property type="protein sequence ID" value="RLE53273.1"/>
    <property type="molecule type" value="Genomic_DNA"/>
</dbReference>
<dbReference type="Gene3D" id="3.40.1380.20">
    <property type="entry name" value="Pyruvate kinase, C-terminal domain"/>
    <property type="match status" value="1"/>
</dbReference>
<evidence type="ECO:0000313" key="2">
    <source>
        <dbReference type="EMBL" id="RLE53273.1"/>
    </source>
</evidence>
<name>A0A497F0U4_9CREN</name>
<accession>A0A497F0U4</accession>
<feature type="domain" description="Pyruvate kinase C-terminal" evidence="1">
    <location>
        <begin position="19"/>
        <end position="165"/>
    </location>
</feature>
<gene>
    <name evidence="2" type="ORF">DRJ26_03550</name>
</gene>
<dbReference type="InterPro" id="IPR015074">
    <property type="entry name" value="DUF1867"/>
</dbReference>
<sequence length="192" mass="21077">MYAREIVYFEKPGKENTDRVLELARKRAEELGIKHIVVASTTGETGVKACRVFKGYNVVVVTHSVGFSSPGINELKSEFREEILKLGGKIFTGTHALSAVERSVRRQLATWLPLELMANTLRLLGEGMKVAVEITVMAADAGLIPIDEEVIVIAGTGRGADTAVVIKPAHSTNFFAMDVREIICKPRVRLRT</sequence>
<protein>
    <recommendedName>
        <fullName evidence="1">Pyruvate kinase C-terminal domain-containing protein</fullName>
    </recommendedName>
</protein>
<proteinExistence type="predicted"/>
<comment type="caution">
    <text evidence="2">The sequence shown here is derived from an EMBL/GenBank/DDBJ whole genome shotgun (WGS) entry which is preliminary data.</text>
</comment>
<dbReference type="Pfam" id="PF02887">
    <property type="entry name" value="PK_C"/>
    <property type="match status" value="1"/>
</dbReference>
<reference evidence="2 3" key="1">
    <citation type="submission" date="2018-06" db="EMBL/GenBank/DDBJ databases">
        <title>Extensive metabolic versatility and redundancy in microbially diverse, dynamic hydrothermal sediments.</title>
        <authorList>
            <person name="Dombrowski N."/>
            <person name="Teske A."/>
            <person name="Baker B.J."/>
        </authorList>
    </citation>
    <scope>NUCLEOTIDE SEQUENCE [LARGE SCALE GENOMIC DNA]</scope>
    <source>
        <strain evidence="2">B20_G2</strain>
    </source>
</reference>
<evidence type="ECO:0000259" key="1">
    <source>
        <dbReference type="Pfam" id="PF02887"/>
    </source>
</evidence>
<dbReference type="InterPro" id="IPR036918">
    <property type="entry name" value="Pyrv_Knase_C_sf"/>
</dbReference>
<dbReference type="SUPFAM" id="SSF52935">
    <property type="entry name" value="PK C-terminal domain-like"/>
    <property type="match status" value="1"/>
</dbReference>